<dbReference type="InterPro" id="IPR003594">
    <property type="entry name" value="HATPase_dom"/>
</dbReference>
<dbReference type="SUPFAM" id="SSF55874">
    <property type="entry name" value="ATPase domain of HSP90 chaperone/DNA topoisomerase II/histidine kinase"/>
    <property type="match status" value="1"/>
</dbReference>
<organism evidence="3 4">
    <name type="scientific">Nonomuraea longispora</name>
    <dbReference type="NCBI Taxonomy" id="1848320"/>
    <lineage>
        <taxon>Bacteria</taxon>
        <taxon>Bacillati</taxon>
        <taxon>Actinomycetota</taxon>
        <taxon>Actinomycetes</taxon>
        <taxon>Streptosporangiales</taxon>
        <taxon>Streptosporangiaceae</taxon>
        <taxon>Nonomuraea</taxon>
    </lineage>
</organism>
<keyword evidence="1" id="KW-0723">Serine/threonine-protein kinase</keyword>
<dbReference type="AlphaFoldDB" id="A0A4R4N0J3"/>
<keyword evidence="3" id="KW-0067">ATP-binding</keyword>
<feature type="domain" description="Histidine kinase/HSP90-like ATPase" evidence="2">
    <location>
        <begin position="13"/>
        <end position="124"/>
    </location>
</feature>
<comment type="caution">
    <text evidence="3">The sequence shown here is derived from an EMBL/GenBank/DDBJ whole genome shotgun (WGS) entry which is preliminary data.</text>
</comment>
<keyword evidence="3" id="KW-0547">Nucleotide-binding</keyword>
<dbReference type="InterPro" id="IPR036890">
    <property type="entry name" value="HATPase_C_sf"/>
</dbReference>
<dbReference type="GO" id="GO:0004674">
    <property type="term" value="F:protein serine/threonine kinase activity"/>
    <property type="evidence" value="ECO:0007669"/>
    <property type="project" value="UniProtKB-KW"/>
</dbReference>
<dbReference type="Proteomes" id="UP000295157">
    <property type="component" value="Unassembled WGS sequence"/>
</dbReference>
<dbReference type="PANTHER" id="PTHR35526">
    <property type="entry name" value="ANTI-SIGMA-F FACTOR RSBW-RELATED"/>
    <property type="match status" value="1"/>
</dbReference>
<dbReference type="GO" id="GO:0005524">
    <property type="term" value="F:ATP binding"/>
    <property type="evidence" value="ECO:0007669"/>
    <property type="project" value="UniProtKB-KW"/>
</dbReference>
<evidence type="ECO:0000313" key="4">
    <source>
        <dbReference type="Proteomes" id="UP000295157"/>
    </source>
</evidence>
<dbReference type="PANTHER" id="PTHR35526:SF3">
    <property type="entry name" value="ANTI-SIGMA-F FACTOR RSBW"/>
    <property type="match status" value="1"/>
</dbReference>
<name>A0A4R4N0J3_9ACTN</name>
<protein>
    <submittedName>
        <fullName evidence="3">ATP-binding protein</fullName>
    </submittedName>
</protein>
<keyword evidence="1" id="KW-0418">Kinase</keyword>
<reference evidence="3 4" key="1">
    <citation type="submission" date="2019-02" db="EMBL/GenBank/DDBJ databases">
        <title>Draft genome sequences of novel Actinobacteria.</title>
        <authorList>
            <person name="Sahin N."/>
            <person name="Ay H."/>
            <person name="Saygin H."/>
        </authorList>
    </citation>
    <scope>NUCLEOTIDE SEQUENCE [LARGE SCALE GENOMIC DNA]</scope>
    <source>
        <strain evidence="3 4">KC201</strain>
    </source>
</reference>
<dbReference type="InterPro" id="IPR050267">
    <property type="entry name" value="Anti-sigma-factor_SerPK"/>
</dbReference>
<evidence type="ECO:0000313" key="3">
    <source>
        <dbReference type="EMBL" id="TDC00370.1"/>
    </source>
</evidence>
<keyword evidence="4" id="KW-1185">Reference proteome</keyword>
<keyword evidence="1" id="KW-0808">Transferase</keyword>
<dbReference type="CDD" id="cd16936">
    <property type="entry name" value="HATPase_RsbW-like"/>
    <property type="match status" value="1"/>
</dbReference>
<dbReference type="OrthoDB" id="4350801at2"/>
<dbReference type="RefSeq" id="WP_132339056.1">
    <property type="nucleotide sequence ID" value="NZ_SMJZ01000190.1"/>
</dbReference>
<gene>
    <name evidence="3" type="ORF">E1267_34830</name>
</gene>
<evidence type="ECO:0000256" key="1">
    <source>
        <dbReference type="ARBA" id="ARBA00022527"/>
    </source>
</evidence>
<dbReference type="Gene3D" id="3.30.565.10">
    <property type="entry name" value="Histidine kinase-like ATPase, C-terminal domain"/>
    <property type="match status" value="1"/>
</dbReference>
<dbReference type="EMBL" id="SMJZ01000190">
    <property type="protein sequence ID" value="TDC00370.1"/>
    <property type="molecule type" value="Genomic_DNA"/>
</dbReference>
<proteinExistence type="predicted"/>
<sequence length="130" mass="13981">MDSRILRLSFARGHITELRRTVTEHAAGEGLAGGCLEDFVLAVNEVSTNAVLHGGGHGRLRVWPGDGRLWCEVSDDGPGLPPGWLGDTRPPRGMGFGGRGLWLTRMVCEHVLIVSGPRGTTVTFASPVRR</sequence>
<dbReference type="Pfam" id="PF13581">
    <property type="entry name" value="HATPase_c_2"/>
    <property type="match status" value="1"/>
</dbReference>
<accession>A0A4R4N0J3</accession>
<evidence type="ECO:0000259" key="2">
    <source>
        <dbReference type="Pfam" id="PF13581"/>
    </source>
</evidence>